<comment type="caution">
    <text evidence="2">The sequence shown here is derived from an EMBL/GenBank/DDBJ whole genome shotgun (WGS) entry which is preliminary data.</text>
</comment>
<gene>
    <name evidence="2" type="ORF">B0T14DRAFT_437192</name>
</gene>
<dbReference type="PANTHER" id="PTHR24148:SF64">
    <property type="entry name" value="HETEROKARYON INCOMPATIBILITY DOMAIN-CONTAINING PROTEIN"/>
    <property type="match status" value="1"/>
</dbReference>
<evidence type="ECO:0000313" key="2">
    <source>
        <dbReference type="EMBL" id="KAK0613643.1"/>
    </source>
</evidence>
<keyword evidence="3" id="KW-1185">Reference proteome</keyword>
<dbReference type="Pfam" id="PF06985">
    <property type="entry name" value="HET"/>
    <property type="match status" value="1"/>
</dbReference>
<dbReference type="EMBL" id="JAULSU010000006">
    <property type="protein sequence ID" value="KAK0613643.1"/>
    <property type="molecule type" value="Genomic_DNA"/>
</dbReference>
<accession>A0AA40BU18</accession>
<dbReference type="Proteomes" id="UP001175000">
    <property type="component" value="Unassembled WGS sequence"/>
</dbReference>
<proteinExistence type="predicted"/>
<sequence>MLNFVSHVHQPEGADNAELYRLKPLPTGDYTRVLILHPGVDGDELSCDLEVVHLKEQENSYTALSYVWGNPRNTTSCICGGRETRITVNLAEALRALRDAETPLRLWADAICINQADDIEKSWQVRRIGAIFHSAKQVLVWLGHDTENISADCFNLVVDTNRYLDDHLAEYGNTVQVPTLIKPYPISDDRTRWDNLRKLLSLPWFRRVWVIQEAGLAKSCILRWGVHTIEFAHIIELALWHVLREDVAEITGPLNVIRLTDIFRDVHLSYQNKETWRTSLPLLRAEVECKSKRQVFVDILLAASGMLATDKRDHVFAFLSSSLAQLPDGKPFVEADYTKDLRDIYFETACAILRHPREAPYFLSRVKHRSQESLEDTKRPSWLPRWDEAVDFTISRPKFWYRAGGNTAFSPNIRSDRTLAARGIVFDRVTYVSRAIQRRNVTKNTADWEAEYRTARKPFIDVLYEETLAAAQPADVTQFEQDFAWTIVRSYPATPGKIGVAQQMAEFDAYRRLVRRAAGSCDGEDKDGVEYAPGCVAFPRNLLHRLCYCHELRFAVLESGKLGLVPLVARAGDWCCVLPGVPVPMILRKEGSDETKYRFIGESYLHGVMGGEVMTLVEKGEMEDGAVVLV</sequence>
<reference evidence="2" key="1">
    <citation type="submission" date="2023-06" db="EMBL/GenBank/DDBJ databases">
        <title>Genome-scale phylogeny and comparative genomics of the fungal order Sordariales.</title>
        <authorList>
            <consortium name="Lawrence Berkeley National Laboratory"/>
            <person name="Hensen N."/>
            <person name="Bonometti L."/>
            <person name="Westerberg I."/>
            <person name="Brannstrom I.O."/>
            <person name="Guillou S."/>
            <person name="Cros-Aarteil S."/>
            <person name="Calhoun S."/>
            <person name="Haridas S."/>
            <person name="Kuo A."/>
            <person name="Mondo S."/>
            <person name="Pangilinan J."/>
            <person name="Riley R."/>
            <person name="Labutti K."/>
            <person name="Andreopoulos B."/>
            <person name="Lipzen A."/>
            <person name="Chen C."/>
            <person name="Yanf M."/>
            <person name="Daum C."/>
            <person name="Ng V."/>
            <person name="Clum A."/>
            <person name="Steindorff A."/>
            <person name="Ohm R."/>
            <person name="Martin F."/>
            <person name="Silar P."/>
            <person name="Natvig D."/>
            <person name="Lalanne C."/>
            <person name="Gautier V."/>
            <person name="Ament-Velasquez S.L."/>
            <person name="Kruys A."/>
            <person name="Hutchinson M.I."/>
            <person name="Powell A.J."/>
            <person name="Barry K."/>
            <person name="Miller A.N."/>
            <person name="Grigoriev I.V."/>
            <person name="Debuchy R."/>
            <person name="Gladieux P."/>
            <person name="Thoren M.H."/>
            <person name="Johannesson H."/>
        </authorList>
    </citation>
    <scope>NUCLEOTIDE SEQUENCE</scope>
    <source>
        <strain evidence="2">CBS 606.72</strain>
    </source>
</reference>
<dbReference type="Pfam" id="PF26639">
    <property type="entry name" value="Het-6_barrel"/>
    <property type="match status" value="1"/>
</dbReference>
<evidence type="ECO:0000259" key="1">
    <source>
        <dbReference type="Pfam" id="PF06985"/>
    </source>
</evidence>
<dbReference type="PANTHER" id="PTHR24148">
    <property type="entry name" value="ANKYRIN REPEAT DOMAIN-CONTAINING PROTEIN 39 HOMOLOG-RELATED"/>
    <property type="match status" value="1"/>
</dbReference>
<dbReference type="AlphaFoldDB" id="A0AA40BU18"/>
<dbReference type="InterPro" id="IPR010730">
    <property type="entry name" value="HET"/>
</dbReference>
<evidence type="ECO:0000313" key="3">
    <source>
        <dbReference type="Proteomes" id="UP001175000"/>
    </source>
</evidence>
<protein>
    <submittedName>
        <fullName evidence="2">Heterokaryon incompatibility protein-domain-containing protein</fullName>
    </submittedName>
</protein>
<feature type="domain" description="Heterokaryon incompatibility" evidence="1">
    <location>
        <begin position="61"/>
        <end position="213"/>
    </location>
</feature>
<dbReference type="InterPro" id="IPR052895">
    <property type="entry name" value="HetReg/Transcr_Mod"/>
</dbReference>
<name>A0AA40BU18_9PEZI</name>
<organism evidence="2 3">
    <name type="scientific">Immersiella caudata</name>
    <dbReference type="NCBI Taxonomy" id="314043"/>
    <lineage>
        <taxon>Eukaryota</taxon>
        <taxon>Fungi</taxon>
        <taxon>Dikarya</taxon>
        <taxon>Ascomycota</taxon>
        <taxon>Pezizomycotina</taxon>
        <taxon>Sordariomycetes</taxon>
        <taxon>Sordariomycetidae</taxon>
        <taxon>Sordariales</taxon>
        <taxon>Lasiosphaeriaceae</taxon>
        <taxon>Immersiella</taxon>
    </lineage>
</organism>